<proteinExistence type="predicted"/>
<evidence type="ECO:0000313" key="2">
    <source>
        <dbReference type="EMBL" id="CAF1581074.1"/>
    </source>
</evidence>
<sequence length="59" mass="6723">HIIGSDISNHEDNNENNHREYKVHVEENKPKRSNDVEPTLHPNKILTALIANDNGQLIS</sequence>
<comment type="caution">
    <text evidence="2">The sequence shown here is derived from an EMBL/GenBank/DDBJ whole genome shotgun (WGS) entry which is preliminary data.</text>
</comment>
<feature type="compositionally biased region" description="Basic and acidic residues" evidence="1">
    <location>
        <begin position="8"/>
        <end position="35"/>
    </location>
</feature>
<accession>A0A815Z764</accession>
<dbReference type="EMBL" id="CAJNOU010018786">
    <property type="protein sequence ID" value="CAF1581074.1"/>
    <property type="molecule type" value="Genomic_DNA"/>
</dbReference>
<reference evidence="2" key="1">
    <citation type="submission" date="2021-02" db="EMBL/GenBank/DDBJ databases">
        <authorList>
            <person name="Nowell W R."/>
        </authorList>
    </citation>
    <scope>NUCLEOTIDE SEQUENCE</scope>
</reference>
<dbReference type="AlphaFoldDB" id="A0A815Z764"/>
<evidence type="ECO:0000256" key="1">
    <source>
        <dbReference type="SAM" id="MobiDB-lite"/>
    </source>
</evidence>
<name>A0A815Z764_9BILA</name>
<feature type="region of interest" description="Disordered" evidence="1">
    <location>
        <begin position="1"/>
        <end position="39"/>
    </location>
</feature>
<gene>
    <name evidence="2" type="ORF">SEV965_LOCUS39887</name>
</gene>
<feature type="non-terminal residue" evidence="2">
    <location>
        <position position="1"/>
    </location>
</feature>
<organism evidence="2 3">
    <name type="scientific">Rotaria sordida</name>
    <dbReference type="NCBI Taxonomy" id="392033"/>
    <lineage>
        <taxon>Eukaryota</taxon>
        <taxon>Metazoa</taxon>
        <taxon>Spiralia</taxon>
        <taxon>Gnathifera</taxon>
        <taxon>Rotifera</taxon>
        <taxon>Eurotatoria</taxon>
        <taxon>Bdelloidea</taxon>
        <taxon>Philodinida</taxon>
        <taxon>Philodinidae</taxon>
        <taxon>Rotaria</taxon>
    </lineage>
</organism>
<evidence type="ECO:0000313" key="3">
    <source>
        <dbReference type="Proteomes" id="UP000663889"/>
    </source>
</evidence>
<protein>
    <submittedName>
        <fullName evidence="2">Uncharacterized protein</fullName>
    </submittedName>
</protein>
<dbReference type="Proteomes" id="UP000663889">
    <property type="component" value="Unassembled WGS sequence"/>
</dbReference>